<evidence type="ECO:0008006" key="4">
    <source>
        <dbReference type="Google" id="ProtNLM"/>
    </source>
</evidence>
<sequence length="392" mass="41244">MISGLKGFGMNGFKKSCLSAVFLFLSPCAFCAAQGSNNSFYADSLSLRDGLDAAVKSAFFKAAEDISLGSTDKVKIKDDDVYSAVTSLRLNAGKLDAVFDTNKVAAVLEKYGAQAWQGLADPIIVWMYESGNDSGSFVGGELTAFAKAFAGSADNNKYRLMFPLLDLEDIQSVTYDTMATADSGALVAASKRYGTDFVIACVVDHLADGNISISCKLLDKDGKILYEYAGVGAADSLADNQAKAIAGVLSSLQQGNMLTAAAIADPDTLGAHGDFVRLKLYGINNLNDLVAFERVLSGIGVEGNVSCAMVSDSDAIIVNVYTQLDPASLDGSLEHSSEFSKIEPFAYSYNHGSAKLNPQINSIGKASAQRPDTRVAVSADSLVNFPASSSAY</sequence>
<proteinExistence type="predicted"/>
<dbReference type="AlphaFoldDB" id="E8LK16"/>
<feature type="signal peptide" evidence="1">
    <location>
        <begin position="1"/>
        <end position="32"/>
    </location>
</feature>
<evidence type="ECO:0000256" key="1">
    <source>
        <dbReference type="SAM" id="SignalP"/>
    </source>
</evidence>
<comment type="caution">
    <text evidence="2">The sequence shown here is derived from an EMBL/GenBank/DDBJ whole genome shotgun (WGS) entry which is preliminary data.</text>
</comment>
<reference evidence="2 3" key="1">
    <citation type="submission" date="2011-01" db="EMBL/GenBank/DDBJ databases">
        <authorList>
            <person name="Weinstock G."/>
            <person name="Sodergren E."/>
            <person name="Clifton S."/>
            <person name="Fulton L."/>
            <person name="Fulton B."/>
            <person name="Courtney L."/>
            <person name="Fronick C."/>
            <person name="Harrison M."/>
            <person name="Strong C."/>
            <person name="Farmer C."/>
            <person name="Delahaunty K."/>
            <person name="Markovic C."/>
            <person name="Hall O."/>
            <person name="Minx P."/>
            <person name="Tomlinson C."/>
            <person name="Mitreva M."/>
            <person name="Hou S."/>
            <person name="Chen J."/>
            <person name="Wollam A."/>
            <person name="Pepin K.H."/>
            <person name="Johnson M."/>
            <person name="Bhonagiri V."/>
            <person name="Zhang X."/>
            <person name="Suruliraj S."/>
            <person name="Warren W."/>
            <person name="Chinwalla A."/>
            <person name="Mardis E.R."/>
            <person name="Wilson R.K."/>
        </authorList>
    </citation>
    <scope>NUCLEOTIDE SEQUENCE [LARGE SCALE GENOMIC DNA]</scope>
    <source>
        <strain evidence="3">DSM 22608 / JCM 16073 / KCTC 15190 / YIT 12066</strain>
    </source>
</reference>
<keyword evidence="1" id="KW-0732">Signal</keyword>
<dbReference type="Pfam" id="PF09839">
    <property type="entry name" value="DUF2066"/>
    <property type="match status" value="1"/>
</dbReference>
<dbReference type="Proteomes" id="UP000018458">
    <property type="component" value="Unassembled WGS sequence"/>
</dbReference>
<evidence type="ECO:0000313" key="3">
    <source>
        <dbReference type="Proteomes" id="UP000018458"/>
    </source>
</evidence>
<organism evidence="2 3">
    <name type="scientific">Succinatimonas hippei (strain DSM 22608 / JCM 16073 / KCTC 15190 / YIT 12066)</name>
    <dbReference type="NCBI Taxonomy" id="762983"/>
    <lineage>
        <taxon>Bacteria</taxon>
        <taxon>Pseudomonadati</taxon>
        <taxon>Pseudomonadota</taxon>
        <taxon>Gammaproteobacteria</taxon>
        <taxon>Aeromonadales</taxon>
        <taxon>Succinivibrionaceae</taxon>
        <taxon>Succinatimonas</taxon>
    </lineage>
</organism>
<dbReference type="HOGENOM" id="CLU_703830_0_0_6"/>
<evidence type="ECO:0000313" key="2">
    <source>
        <dbReference type="EMBL" id="EFY07132.1"/>
    </source>
</evidence>
<keyword evidence="3" id="KW-1185">Reference proteome</keyword>
<dbReference type="STRING" id="762983.HMPREF9444_01053"/>
<gene>
    <name evidence="2" type="ORF">HMPREF9444_01053</name>
</gene>
<feature type="chain" id="PRO_5003226749" description="DUF2066 domain-containing protein" evidence="1">
    <location>
        <begin position="33"/>
        <end position="392"/>
    </location>
</feature>
<dbReference type="EMBL" id="AEVO01000051">
    <property type="protein sequence ID" value="EFY07132.1"/>
    <property type="molecule type" value="Genomic_DNA"/>
</dbReference>
<protein>
    <recommendedName>
        <fullName evidence="4">DUF2066 domain-containing protein</fullName>
    </recommendedName>
</protein>
<accession>E8LK16</accession>
<dbReference type="InterPro" id="IPR018642">
    <property type="entry name" value="DUF2066"/>
</dbReference>
<name>E8LK16_SUCHY</name>